<keyword evidence="4" id="KW-0788">Thiol protease</keyword>
<keyword evidence="7" id="KW-1185">Reference proteome</keyword>
<evidence type="ECO:0000256" key="2">
    <source>
        <dbReference type="ARBA" id="ARBA00022670"/>
    </source>
</evidence>
<comment type="similarity">
    <text evidence="1">Belongs to the peptidase C48 family.</text>
</comment>
<feature type="domain" description="Ubiquitin-like protease family profile" evidence="5">
    <location>
        <begin position="1"/>
        <end position="79"/>
    </location>
</feature>
<evidence type="ECO:0000256" key="1">
    <source>
        <dbReference type="ARBA" id="ARBA00005234"/>
    </source>
</evidence>
<dbReference type="GO" id="GO:0005634">
    <property type="term" value="C:nucleus"/>
    <property type="evidence" value="ECO:0007669"/>
    <property type="project" value="TreeGrafter"/>
</dbReference>
<dbReference type="GO" id="GO:0016929">
    <property type="term" value="F:deSUMOylase activity"/>
    <property type="evidence" value="ECO:0007669"/>
    <property type="project" value="TreeGrafter"/>
</dbReference>
<sequence length="119" mass="13916">MNHWAILVINIKEKEFHVYDSLRNKDRPDILQYVDILRRYMKGRGIDSANWSLRYPDPCPQQASGVDCAIFTCKYMECLARTDTQGFPFTQNDMPTMQASLAIHFIKAYFNAQECSERI</sequence>
<dbReference type="AlphaFoldDB" id="A0A843XK72"/>
<accession>A0A843XK72</accession>
<dbReference type="InterPro" id="IPR038765">
    <property type="entry name" value="Papain-like_cys_pep_sf"/>
</dbReference>
<dbReference type="GO" id="GO:0006508">
    <property type="term" value="P:proteolysis"/>
    <property type="evidence" value="ECO:0007669"/>
    <property type="project" value="UniProtKB-KW"/>
</dbReference>
<keyword evidence="3" id="KW-0378">Hydrolase</keyword>
<dbReference type="EMBL" id="NMUH01008905">
    <property type="protein sequence ID" value="MQM19427.1"/>
    <property type="molecule type" value="Genomic_DNA"/>
</dbReference>
<evidence type="ECO:0000259" key="5">
    <source>
        <dbReference type="PROSITE" id="PS50600"/>
    </source>
</evidence>
<dbReference type="PROSITE" id="PS50600">
    <property type="entry name" value="ULP_PROTEASE"/>
    <property type="match status" value="1"/>
</dbReference>
<comment type="caution">
    <text evidence="6">The sequence shown here is derived from an EMBL/GenBank/DDBJ whole genome shotgun (WGS) entry which is preliminary data.</text>
</comment>
<evidence type="ECO:0000313" key="7">
    <source>
        <dbReference type="Proteomes" id="UP000652761"/>
    </source>
</evidence>
<dbReference type="PANTHER" id="PTHR12606:SF136">
    <property type="entry name" value="ULP1 PROTEASE FAMILY PROTEIN"/>
    <property type="match status" value="1"/>
</dbReference>
<keyword evidence="2" id="KW-0645">Protease</keyword>
<evidence type="ECO:0000256" key="4">
    <source>
        <dbReference type="ARBA" id="ARBA00022807"/>
    </source>
</evidence>
<protein>
    <recommendedName>
        <fullName evidence="5">Ubiquitin-like protease family profile domain-containing protein</fullName>
    </recommendedName>
</protein>
<dbReference type="OrthoDB" id="1939479at2759"/>
<dbReference type="Proteomes" id="UP000652761">
    <property type="component" value="Unassembled WGS sequence"/>
</dbReference>
<dbReference type="Gene3D" id="3.40.395.10">
    <property type="entry name" value="Adenoviral Proteinase, Chain A"/>
    <property type="match status" value="1"/>
</dbReference>
<name>A0A843XK72_COLES</name>
<dbReference type="PANTHER" id="PTHR12606">
    <property type="entry name" value="SENTRIN/SUMO-SPECIFIC PROTEASE"/>
    <property type="match status" value="1"/>
</dbReference>
<dbReference type="Pfam" id="PF02902">
    <property type="entry name" value="Peptidase_C48"/>
    <property type="match status" value="1"/>
</dbReference>
<dbReference type="InterPro" id="IPR003653">
    <property type="entry name" value="Peptidase_C48_C"/>
</dbReference>
<organism evidence="6 7">
    <name type="scientific">Colocasia esculenta</name>
    <name type="common">Wild taro</name>
    <name type="synonym">Arum esculentum</name>
    <dbReference type="NCBI Taxonomy" id="4460"/>
    <lineage>
        <taxon>Eukaryota</taxon>
        <taxon>Viridiplantae</taxon>
        <taxon>Streptophyta</taxon>
        <taxon>Embryophyta</taxon>
        <taxon>Tracheophyta</taxon>
        <taxon>Spermatophyta</taxon>
        <taxon>Magnoliopsida</taxon>
        <taxon>Liliopsida</taxon>
        <taxon>Araceae</taxon>
        <taxon>Aroideae</taxon>
        <taxon>Colocasieae</taxon>
        <taxon>Colocasia</taxon>
    </lineage>
</organism>
<evidence type="ECO:0000313" key="6">
    <source>
        <dbReference type="EMBL" id="MQM19427.1"/>
    </source>
</evidence>
<dbReference type="SUPFAM" id="SSF54001">
    <property type="entry name" value="Cysteine proteinases"/>
    <property type="match status" value="1"/>
</dbReference>
<dbReference type="GO" id="GO:0016926">
    <property type="term" value="P:protein desumoylation"/>
    <property type="evidence" value="ECO:0007669"/>
    <property type="project" value="TreeGrafter"/>
</dbReference>
<evidence type="ECO:0000256" key="3">
    <source>
        <dbReference type="ARBA" id="ARBA00022801"/>
    </source>
</evidence>
<reference evidence="6" key="1">
    <citation type="submission" date="2017-07" db="EMBL/GenBank/DDBJ databases">
        <title>Taro Niue Genome Assembly and Annotation.</title>
        <authorList>
            <person name="Atibalentja N."/>
            <person name="Keating K."/>
            <person name="Fields C.J."/>
        </authorList>
    </citation>
    <scope>NUCLEOTIDE SEQUENCE</scope>
    <source>
        <strain evidence="6">Niue_2</strain>
        <tissue evidence="6">Leaf</tissue>
    </source>
</reference>
<proteinExistence type="inferred from homology"/>
<gene>
    <name evidence="6" type="ORF">Taro_052431</name>
</gene>